<sequence length="46" mass="5451">MITIFSILEILVNGLMIFDVENVSKRLEDFDKMSSQFYSFIEDEKD</sequence>
<accession>A0ABM6LIP8</accession>
<protein>
    <submittedName>
        <fullName evidence="1">Uncharacterized protein</fullName>
    </submittedName>
</protein>
<organism evidence="1 2">
    <name type="scientific">Bacillus sonorensis</name>
    <dbReference type="NCBI Taxonomy" id="119858"/>
    <lineage>
        <taxon>Bacteria</taxon>
        <taxon>Bacillati</taxon>
        <taxon>Bacillota</taxon>
        <taxon>Bacilli</taxon>
        <taxon>Bacillales</taxon>
        <taxon>Bacillaceae</taxon>
        <taxon>Bacillus</taxon>
    </lineage>
</organism>
<dbReference type="EMBL" id="CP021920">
    <property type="protein sequence ID" value="ASB89221.1"/>
    <property type="molecule type" value="Genomic_DNA"/>
</dbReference>
<gene>
    <name evidence="1" type="ORF">S101395_02714</name>
</gene>
<name>A0ABM6LIP8_9BACI</name>
<keyword evidence="2" id="KW-1185">Reference proteome</keyword>
<dbReference type="Proteomes" id="UP000196877">
    <property type="component" value="Chromosome"/>
</dbReference>
<proteinExistence type="predicted"/>
<evidence type="ECO:0000313" key="2">
    <source>
        <dbReference type="Proteomes" id="UP000196877"/>
    </source>
</evidence>
<reference evidence="1 2" key="1">
    <citation type="submission" date="2017-06" db="EMBL/GenBank/DDBJ databases">
        <title>Genome sequence of Bacillus sonorensis strain SRCM101395.</title>
        <authorList>
            <person name="Cho S.H."/>
        </authorList>
    </citation>
    <scope>NUCLEOTIDE SEQUENCE [LARGE SCALE GENOMIC DNA]</scope>
    <source>
        <strain evidence="1 2">SRCM101395</strain>
    </source>
</reference>
<evidence type="ECO:0000313" key="1">
    <source>
        <dbReference type="EMBL" id="ASB89221.1"/>
    </source>
</evidence>